<dbReference type="OrthoDB" id="182741at2157"/>
<dbReference type="GO" id="GO:0008168">
    <property type="term" value="F:methyltransferase activity"/>
    <property type="evidence" value="ECO:0007669"/>
    <property type="project" value="UniProtKB-KW"/>
</dbReference>
<gene>
    <name evidence="4" type="ORF">SAMN05444271_10495</name>
</gene>
<dbReference type="GeneID" id="35001916"/>
<protein>
    <submittedName>
        <fullName evidence="4">Methyltransferase domain-containing protein</fullName>
    </submittedName>
</protein>
<dbReference type="GO" id="GO:0032259">
    <property type="term" value="P:methylation"/>
    <property type="evidence" value="ECO:0007669"/>
    <property type="project" value="UniProtKB-KW"/>
</dbReference>
<organism evidence="4 5">
    <name type="scientific">Halohasta litchfieldiae</name>
    <dbReference type="NCBI Taxonomy" id="1073996"/>
    <lineage>
        <taxon>Archaea</taxon>
        <taxon>Methanobacteriati</taxon>
        <taxon>Methanobacteriota</taxon>
        <taxon>Stenosarchaea group</taxon>
        <taxon>Halobacteria</taxon>
        <taxon>Halobacteriales</taxon>
        <taxon>Haloferacaceae</taxon>
        <taxon>Halohasta</taxon>
    </lineage>
</organism>
<evidence type="ECO:0000256" key="2">
    <source>
        <dbReference type="ARBA" id="ARBA00022679"/>
    </source>
</evidence>
<dbReference type="CDD" id="cd02440">
    <property type="entry name" value="AdoMet_MTases"/>
    <property type="match status" value="1"/>
</dbReference>
<proteinExistence type="predicted"/>
<dbReference type="PANTHER" id="PTHR43861:SF1">
    <property type="entry name" value="TRANS-ACONITATE 2-METHYLTRANSFERASE"/>
    <property type="match status" value="1"/>
</dbReference>
<evidence type="ECO:0000313" key="5">
    <source>
        <dbReference type="Proteomes" id="UP000198888"/>
    </source>
</evidence>
<dbReference type="AlphaFoldDB" id="A0A1H6SH40"/>
<dbReference type="Gene3D" id="3.40.50.150">
    <property type="entry name" value="Vaccinia Virus protein VP39"/>
    <property type="match status" value="1"/>
</dbReference>
<accession>A0A1H6SH40</accession>
<evidence type="ECO:0000256" key="1">
    <source>
        <dbReference type="ARBA" id="ARBA00022603"/>
    </source>
</evidence>
<sequence>MSEPIGPTQQFYTRWARLYDLVAVQTPGIGSIRTAAVDLLDPQPGDTVVEMGCGSGANLSLLRDRVGPEGRVIGVDVSPGVLSVARKRVDRNGWTNVHIVRSDATQPPVDSADVDCLFASLVVAMFDAPAGVVDDWAELVGPGGRLGLMDLARSSHPRARVLNGLFRRFVTYANPRSVRQSTAPLSTLDRRVAAAHKRLHERCSDAQSETRALGFARLSAGTVD</sequence>
<dbReference type="Pfam" id="PF13649">
    <property type="entry name" value="Methyltransf_25"/>
    <property type="match status" value="1"/>
</dbReference>
<dbReference type="PANTHER" id="PTHR43861">
    <property type="entry name" value="TRANS-ACONITATE 2-METHYLTRANSFERASE-RELATED"/>
    <property type="match status" value="1"/>
</dbReference>
<name>A0A1H6SH40_9EURY</name>
<dbReference type="EMBL" id="FNYR01000004">
    <property type="protein sequence ID" value="SEI62742.1"/>
    <property type="molecule type" value="Genomic_DNA"/>
</dbReference>
<reference evidence="4 5" key="1">
    <citation type="submission" date="2016-10" db="EMBL/GenBank/DDBJ databases">
        <authorList>
            <person name="de Groot N.N."/>
        </authorList>
    </citation>
    <scope>NUCLEOTIDE SEQUENCE [LARGE SCALE GENOMIC DNA]</scope>
    <source>
        <strain evidence="4 5">DSM 22187</strain>
    </source>
</reference>
<dbReference type="SUPFAM" id="SSF53335">
    <property type="entry name" value="S-adenosyl-L-methionine-dependent methyltransferases"/>
    <property type="match status" value="1"/>
</dbReference>
<dbReference type="STRING" id="1073996.SAMN05444271_10495"/>
<dbReference type="KEGG" id="hae:halTADL_1101"/>
<accession>A0A2H4Q0J5</accession>
<feature type="domain" description="Methyltransferase" evidence="3">
    <location>
        <begin position="48"/>
        <end position="144"/>
    </location>
</feature>
<keyword evidence="5" id="KW-1185">Reference proteome</keyword>
<keyword evidence="1 4" id="KW-0489">Methyltransferase</keyword>
<evidence type="ECO:0000313" key="4">
    <source>
        <dbReference type="EMBL" id="SEI62742.1"/>
    </source>
</evidence>
<keyword evidence="2 4" id="KW-0808">Transferase</keyword>
<evidence type="ECO:0000259" key="3">
    <source>
        <dbReference type="Pfam" id="PF13649"/>
    </source>
</evidence>
<dbReference type="InterPro" id="IPR041698">
    <property type="entry name" value="Methyltransf_25"/>
</dbReference>
<dbReference type="Proteomes" id="UP000198888">
    <property type="component" value="Unassembled WGS sequence"/>
</dbReference>
<dbReference type="InterPro" id="IPR029063">
    <property type="entry name" value="SAM-dependent_MTases_sf"/>
</dbReference>
<dbReference type="RefSeq" id="WP_089671235.1">
    <property type="nucleotide sequence ID" value="NZ_CP024845.1"/>
</dbReference>